<keyword evidence="3" id="KW-0285">Flavoprotein</keyword>
<dbReference type="PANTHER" id="PTHR42973:SF39">
    <property type="entry name" value="FAD-BINDING PCMH-TYPE DOMAIN-CONTAINING PROTEIN"/>
    <property type="match status" value="1"/>
</dbReference>
<evidence type="ECO:0000313" key="9">
    <source>
        <dbReference type="Proteomes" id="UP001383192"/>
    </source>
</evidence>
<evidence type="ECO:0000256" key="1">
    <source>
        <dbReference type="ARBA" id="ARBA00001974"/>
    </source>
</evidence>
<evidence type="ECO:0000259" key="7">
    <source>
        <dbReference type="PROSITE" id="PS51387"/>
    </source>
</evidence>
<proteinExistence type="inferred from homology"/>
<dbReference type="Proteomes" id="UP001383192">
    <property type="component" value="Unassembled WGS sequence"/>
</dbReference>
<keyword evidence="6" id="KW-0732">Signal</keyword>
<comment type="cofactor">
    <cofactor evidence="1">
        <name>FAD</name>
        <dbReference type="ChEBI" id="CHEBI:57692"/>
    </cofactor>
</comment>
<dbReference type="InterPro" id="IPR006094">
    <property type="entry name" value="Oxid_FAD_bind_N"/>
</dbReference>
<keyword evidence="5" id="KW-0560">Oxidoreductase</keyword>
<dbReference type="InterPro" id="IPR016169">
    <property type="entry name" value="FAD-bd_PCMH_sub2"/>
</dbReference>
<evidence type="ECO:0000256" key="4">
    <source>
        <dbReference type="ARBA" id="ARBA00022827"/>
    </source>
</evidence>
<dbReference type="SUPFAM" id="SSF56176">
    <property type="entry name" value="FAD-binding/transporter-associated domain-like"/>
    <property type="match status" value="1"/>
</dbReference>
<organism evidence="8 9">
    <name type="scientific">Paramarasmius palmivorus</name>
    <dbReference type="NCBI Taxonomy" id="297713"/>
    <lineage>
        <taxon>Eukaryota</taxon>
        <taxon>Fungi</taxon>
        <taxon>Dikarya</taxon>
        <taxon>Basidiomycota</taxon>
        <taxon>Agaricomycotina</taxon>
        <taxon>Agaricomycetes</taxon>
        <taxon>Agaricomycetidae</taxon>
        <taxon>Agaricales</taxon>
        <taxon>Marasmiineae</taxon>
        <taxon>Marasmiaceae</taxon>
        <taxon>Paramarasmius</taxon>
    </lineage>
</organism>
<dbReference type="InterPro" id="IPR050416">
    <property type="entry name" value="FAD-linked_Oxidoreductase"/>
</dbReference>
<dbReference type="PANTHER" id="PTHR42973">
    <property type="entry name" value="BINDING OXIDOREDUCTASE, PUTATIVE (AFU_ORTHOLOGUE AFUA_1G17690)-RELATED"/>
    <property type="match status" value="1"/>
</dbReference>
<keyword evidence="4" id="KW-0274">FAD</keyword>
<keyword evidence="9" id="KW-1185">Reference proteome</keyword>
<evidence type="ECO:0000256" key="3">
    <source>
        <dbReference type="ARBA" id="ARBA00022630"/>
    </source>
</evidence>
<feature type="chain" id="PRO_5043418309" description="FAD-binding PCMH-type domain-containing protein" evidence="6">
    <location>
        <begin position="18"/>
        <end position="594"/>
    </location>
</feature>
<comment type="similarity">
    <text evidence="2">Belongs to the oxygen-dependent FAD-linked oxidoreductase family.</text>
</comment>
<evidence type="ECO:0000256" key="6">
    <source>
        <dbReference type="SAM" id="SignalP"/>
    </source>
</evidence>
<dbReference type="PROSITE" id="PS51387">
    <property type="entry name" value="FAD_PCMH"/>
    <property type="match status" value="1"/>
</dbReference>
<sequence>MVPRILITSLLFSSAYAAQKCKCLPGNDCFPSQDLWDAFSTNLSQPLISNQRPLASPCYQSSDNFNQAACSSLTSNQFDGHLRASIPNALQWTNWEELITTDGQVQTCPFDVSQSKNGTCYQGRVPTYAVNVTSVEDIQQTIRFAKEHNLHLVVKNQGHENLGRPFGVGAVELFVGNLKSYNFTDSFVPEGAPEGTPGHSGVTIQPGVQWGPLYALAAENNKTIPGGIGAGGTVGAGAGWPAGGGHSILSPYYGLGVDNVMQVTVVLPNASHVTANEYSHPDLFWALRGGGGPSFGVITSLTYKTHPNPPFTAAFYEATTYDDQTTLSLFETFNKHHNAIADAGWAGFWPWTRTANSTSFYLTLITPGTPPSSAQANSTLEALYSDIRSIQGANVSLQITVDYPTFNNWYHDNFIESSKGFGFNYTVGDAGGIRVAVSSWLIPRDTFDTNPTELAQAWMGMPIGRPFMVGGGAVAAVDPDSVAATPAWRTTISDMTLANEYEANATLEEIQALRQDVFDQIQPLRELAPVPRGGQYINEADYLEEDWQGAYWGNHYERLLAIKKEIDPDDLFIVFKGVNSEDWDEQVVCKTVQE</sequence>
<dbReference type="InterPro" id="IPR016166">
    <property type="entry name" value="FAD-bd_PCMH"/>
</dbReference>
<dbReference type="AlphaFoldDB" id="A0AAW0EBK0"/>
<evidence type="ECO:0000256" key="5">
    <source>
        <dbReference type="ARBA" id="ARBA00023002"/>
    </source>
</evidence>
<dbReference type="GO" id="GO:0071949">
    <property type="term" value="F:FAD binding"/>
    <property type="evidence" value="ECO:0007669"/>
    <property type="project" value="InterPro"/>
</dbReference>
<dbReference type="InterPro" id="IPR012951">
    <property type="entry name" value="BBE"/>
</dbReference>
<dbReference type="Pfam" id="PF08031">
    <property type="entry name" value="BBE"/>
    <property type="match status" value="1"/>
</dbReference>
<feature type="domain" description="FAD-binding PCMH-type" evidence="7">
    <location>
        <begin position="121"/>
        <end position="308"/>
    </location>
</feature>
<dbReference type="Gene3D" id="3.30.465.10">
    <property type="match status" value="2"/>
</dbReference>
<name>A0AAW0EBK0_9AGAR</name>
<evidence type="ECO:0000313" key="8">
    <source>
        <dbReference type="EMBL" id="KAK7060594.1"/>
    </source>
</evidence>
<gene>
    <name evidence="8" type="ORF">VNI00_001360</name>
</gene>
<accession>A0AAW0EBK0</accession>
<protein>
    <recommendedName>
        <fullName evidence="7">FAD-binding PCMH-type domain-containing protein</fullName>
    </recommendedName>
</protein>
<dbReference type="Pfam" id="PF01565">
    <property type="entry name" value="FAD_binding_4"/>
    <property type="match status" value="1"/>
</dbReference>
<feature type="signal peptide" evidence="6">
    <location>
        <begin position="1"/>
        <end position="17"/>
    </location>
</feature>
<dbReference type="EMBL" id="JAYKXP010000003">
    <property type="protein sequence ID" value="KAK7060594.1"/>
    <property type="molecule type" value="Genomic_DNA"/>
</dbReference>
<evidence type="ECO:0000256" key="2">
    <source>
        <dbReference type="ARBA" id="ARBA00005466"/>
    </source>
</evidence>
<dbReference type="GO" id="GO:0016491">
    <property type="term" value="F:oxidoreductase activity"/>
    <property type="evidence" value="ECO:0007669"/>
    <property type="project" value="UniProtKB-KW"/>
</dbReference>
<dbReference type="InterPro" id="IPR036318">
    <property type="entry name" value="FAD-bd_PCMH-like_sf"/>
</dbReference>
<reference evidence="8 9" key="1">
    <citation type="submission" date="2024-01" db="EMBL/GenBank/DDBJ databases">
        <title>A draft genome for a cacao thread blight-causing isolate of Paramarasmius palmivorus.</title>
        <authorList>
            <person name="Baruah I.K."/>
            <person name="Bukari Y."/>
            <person name="Amoako-Attah I."/>
            <person name="Meinhardt L.W."/>
            <person name="Bailey B.A."/>
            <person name="Cohen S.P."/>
        </authorList>
    </citation>
    <scope>NUCLEOTIDE SEQUENCE [LARGE SCALE GENOMIC DNA]</scope>
    <source>
        <strain evidence="8 9">GH-12</strain>
    </source>
</reference>
<comment type="caution">
    <text evidence="8">The sequence shown here is derived from an EMBL/GenBank/DDBJ whole genome shotgun (WGS) entry which is preliminary data.</text>
</comment>